<dbReference type="Pfam" id="PF00834">
    <property type="entry name" value="Ribul_P_3_epim"/>
    <property type="match status" value="1"/>
</dbReference>
<dbReference type="FunFam" id="3.20.20.70:FF:000004">
    <property type="entry name" value="Ribulose-phosphate 3-epimerase"/>
    <property type="match status" value="1"/>
</dbReference>
<name>A0A101XQF1_9BACL</name>
<dbReference type="EC" id="5.1.3.1" evidence="7 10"/>
<dbReference type="NCBIfam" id="NF004076">
    <property type="entry name" value="PRK05581.1-4"/>
    <property type="match status" value="1"/>
</dbReference>
<comment type="cofactor">
    <cofactor evidence="2">
        <name>Mn(2+)</name>
        <dbReference type="ChEBI" id="CHEBI:29035"/>
    </cofactor>
</comment>
<evidence type="ECO:0000256" key="13">
    <source>
        <dbReference type="PIRSR" id="PIRSR001461-3"/>
    </source>
</evidence>
<feature type="binding site" evidence="10 12">
    <location>
        <position position="12"/>
    </location>
    <ligand>
        <name>a divalent metal cation</name>
        <dbReference type="ChEBI" id="CHEBI:60240"/>
    </ligand>
</feature>
<comment type="caution">
    <text evidence="14">The sequence shown here is derived from an EMBL/GenBank/DDBJ whole genome shotgun (WGS) entry which is preliminary data.</text>
</comment>
<comment type="catalytic activity">
    <reaction evidence="1 10">
        <text>D-ribulose 5-phosphate = D-xylulose 5-phosphate</text>
        <dbReference type="Rhea" id="RHEA:13677"/>
        <dbReference type="ChEBI" id="CHEBI:57737"/>
        <dbReference type="ChEBI" id="CHEBI:58121"/>
        <dbReference type="EC" id="5.1.3.1"/>
    </reaction>
</comment>
<dbReference type="PANTHER" id="PTHR11749">
    <property type="entry name" value="RIBULOSE-5-PHOSPHATE-3-EPIMERASE"/>
    <property type="match status" value="1"/>
</dbReference>
<evidence type="ECO:0000256" key="1">
    <source>
        <dbReference type="ARBA" id="ARBA00001782"/>
    </source>
</evidence>
<accession>A0A101XQF1</accession>
<evidence type="ECO:0000256" key="4">
    <source>
        <dbReference type="ARBA" id="ARBA00001947"/>
    </source>
</evidence>
<dbReference type="HAMAP" id="MF_02227">
    <property type="entry name" value="RPE"/>
    <property type="match status" value="1"/>
</dbReference>
<evidence type="ECO:0000256" key="11">
    <source>
        <dbReference type="PIRSR" id="PIRSR001461-1"/>
    </source>
</evidence>
<dbReference type="PIRSF" id="PIRSF001461">
    <property type="entry name" value="RPE"/>
    <property type="match status" value="1"/>
</dbReference>
<evidence type="ECO:0000256" key="6">
    <source>
        <dbReference type="ARBA" id="ARBA00009541"/>
    </source>
</evidence>
<keyword evidence="12" id="KW-0464">Manganese</keyword>
<feature type="binding site" evidence="10 13">
    <location>
        <begin position="121"/>
        <end position="124"/>
    </location>
    <ligand>
        <name>substrate</name>
    </ligand>
</feature>
<dbReference type="InterPro" id="IPR011060">
    <property type="entry name" value="RibuloseP-bd_barrel"/>
</dbReference>
<gene>
    <name evidence="10" type="primary">rpe</name>
    <name evidence="14" type="ORF">ATW55_06910</name>
</gene>
<dbReference type="InterPro" id="IPR013785">
    <property type="entry name" value="Aldolase_TIM"/>
</dbReference>
<proteinExistence type="inferred from homology"/>
<comment type="similarity">
    <text evidence="6 10">Belongs to the ribulose-phosphate 3-epimerase family.</text>
</comment>
<protein>
    <recommendedName>
        <fullName evidence="7 10">Ribulose-phosphate 3-epimerase</fullName>
        <ecNumber evidence="7 10">5.1.3.1</ecNumber>
    </recommendedName>
</protein>
<keyword evidence="15" id="KW-1185">Reference proteome</keyword>
<dbReference type="PROSITE" id="PS01085">
    <property type="entry name" value="RIBUL_P_3_EPIMER_1"/>
    <property type="match status" value="1"/>
</dbReference>
<feature type="binding site" evidence="10 12">
    <location>
        <position position="155"/>
    </location>
    <ligand>
        <name>a divalent metal cation</name>
        <dbReference type="ChEBI" id="CHEBI:60240"/>
    </ligand>
</feature>
<dbReference type="GO" id="GO:0006098">
    <property type="term" value="P:pentose-phosphate shunt"/>
    <property type="evidence" value="ECO:0007669"/>
    <property type="project" value="UniProtKB-UniRule"/>
</dbReference>
<dbReference type="GO" id="GO:0005737">
    <property type="term" value="C:cytoplasm"/>
    <property type="evidence" value="ECO:0007669"/>
    <property type="project" value="UniProtKB-ARBA"/>
</dbReference>
<comment type="pathway">
    <text evidence="10">Carbohydrate degradation.</text>
</comment>
<feature type="binding site" evidence="10 12">
    <location>
        <position position="45"/>
    </location>
    <ligand>
        <name>a divalent metal cation</name>
        <dbReference type="ChEBI" id="CHEBI:60240"/>
    </ligand>
</feature>
<comment type="cofactor">
    <cofactor evidence="3">
        <name>Co(2+)</name>
        <dbReference type="ChEBI" id="CHEBI:48828"/>
    </cofactor>
</comment>
<evidence type="ECO:0000313" key="15">
    <source>
        <dbReference type="Proteomes" id="UP000053557"/>
    </source>
</evidence>
<comment type="cofactor">
    <cofactor evidence="10 12">
        <name>a divalent metal cation</name>
        <dbReference type="ChEBI" id="CHEBI:60240"/>
    </cofactor>
    <text evidence="10 12">Binds 1 divalent metal cation per subunit.</text>
</comment>
<feature type="binding site" evidence="10 12">
    <location>
        <position position="14"/>
    </location>
    <ligand>
        <name>a divalent metal cation</name>
        <dbReference type="ChEBI" id="CHEBI:60240"/>
    </ligand>
</feature>
<evidence type="ECO:0000256" key="5">
    <source>
        <dbReference type="ARBA" id="ARBA00001954"/>
    </source>
</evidence>
<dbReference type="SUPFAM" id="SSF51366">
    <property type="entry name" value="Ribulose-phoshate binding barrel"/>
    <property type="match status" value="1"/>
</dbReference>
<feature type="binding site" evidence="10 13">
    <location>
        <position position="45"/>
    </location>
    <ligand>
        <name>substrate</name>
    </ligand>
</feature>
<reference evidence="14 15" key="1">
    <citation type="submission" date="2015-12" db="EMBL/GenBank/DDBJ databases">
        <title>Draft genome sequence of Acidibacillus ferrooxidans ITV001, isolated from a chalcopyrite acid mine drainage site in Brazil.</title>
        <authorList>
            <person name="Dall'Agnol H."/>
            <person name="Nancucheo I."/>
            <person name="Johnson B."/>
            <person name="Oliveira R."/>
            <person name="Leite L."/>
            <person name="Pylro V."/>
            <person name="Nunes G.L."/>
            <person name="Tzotzos G."/>
            <person name="Fernandes G.R."/>
            <person name="Dutra J."/>
            <person name="Orellana S.C."/>
            <person name="Oliveira G."/>
        </authorList>
    </citation>
    <scope>NUCLEOTIDE SEQUENCE [LARGE SCALE GENOMIC DNA]</scope>
    <source>
        <strain evidence="15">ITV01</strain>
    </source>
</reference>
<feature type="active site" description="Proton acceptor" evidence="10 11">
    <location>
        <position position="14"/>
    </location>
</feature>
<dbReference type="CDD" id="cd00429">
    <property type="entry name" value="RPE"/>
    <property type="match status" value="1"/>
</dbReference>
<dbReference type="InterPro" id="IPR026019">
    <property type="entry name" value="Ribul_P_3_epim"/>
</dbReference>
<feature type="active site" description="Proton donor" evidence="10 11">
    <location>
        <position position="155"/>
    </location>
</feature>
<organism evidence="14 15">
    <name type="scientific">Ferroacidibacillus organovorans</name>
    <dbReference type="NCBI Taxonomy" id="1765683"/>
    <lineage>
        <taxon>Bacteria</taxon>
        <taxon>Bacillati</taxon>
        <taxon>Bacillota</taxon>
        <taxon>Bacilli</taxon>
        <taxon>Bacillales</taxon>
        <taxon>Alicyclobacillaceae</taxon>
        <taxon>Ferroacidibacillus</taxon>
    </lineage>
</organism>
<feature type="binding site" evidence="10 13">
    <location>
        <begin position="177"/>
        <end position="178"/>
    </location>
    <ligand>
        <name>substrate</name>
    </ligand>
</feature>
<dbReference type="GO" id="GO:0046872">
    <property type="term" value="F:metal ion binding"/>
    <property type="evidence" value="ECO:0007669"/>
    <property type="project" value="UniProtKB-UniRule"/>
</dbReference>
<comment type="function">
    <text evidence="10">Catalyzes the reversible epimerization of D-ribulose 5-phosphate to D-xylulose 5-phosphate.</text>
</comment>
<feature type="binding site" evidence="13">
    <location>
        <position position="157"/>
    </location>
    <ligand>
        <name>substrate</name>
    </ligand>
</feature>
<dbReference type="NCBIfam" id="TIGR01163">
    <property type="entry name" value="rpe"/>
    <property type="match status" value="1"/>
</dbReference>
<dbReference type="PROSITE" id="PS01086">
    <property type="entry name" value="RIBUL_P_3_EPIMER_2"/>
    <property type="match status" value="1"/>
</dbReference>
<keyword evidence="12" id="KW-0170">Cobalt</keyword>
<comment type="caution">
    <text evidence="10">Lacks conserved residue(s) required for the propagation of feature annotation.</text>
</comment>
<evidence type="ECO:0000256" key="3">
    <source>
        <dbReference type="ARBA" id="ARBA00001941"/>
    </source>
</evidence>
<dbReference type="AlphaFoldDB" id="A0A101XQF1"/>
<dbReference type="GO" id="GO:0004750">
    <property type="term" value="F:D-ribulose-phosphate 3-epimerase activity"/>
    <property type="evidence" value="ECO:0007669"/>
    <property type="project" value="UniProtKB-UniRule"/>
</dbReference>
<comment type="cofactor">
    <cofactor evidence="4">
        <name>Zn(2+)</name>
        <dbReference type="ChEBI" id="CHEBI:29105"/>
    </cofactor>
</comment>
<dbReference type="InterPro" id="IPR000056">
    <property type="entry name" value="Ribul_P_3_epim-like"/>
</dbReference>
<evidence type="ECO:0000256" key="9">
    <source>
        <dbReference type="ARBA" id="ARBA00023235"/>
    </source>
</evidence>
<keyword evidence="12" id="KW-0862">Zinc</keyword>
<evidence type="ECO:0000313" key="14">
    <source>
        <dbReference type="EMBL" id="KUO95633.1"/>
    </source>
</evidence>
<evidence type="ECO:0000256" key="10">
    <source>
        <dbReference type="HAMAP-Rule" id="MF_02227"/>
    </source>
</evidence>
<evidence type="ECO:0000256" key="2">
    <source>
        <dbReference type="ARBA" id="ARBA00001936"/>
    </source>
</evidence>
<evidence type="ECO:0000256" key="8">
    <source>
        <dbReference type="ARBA" id="ARBA00022723"/>
    </source>
</evidence>
<dbReference type="Gene3D" id="3.20.20.70">
    <property type="entry name" value="Aldolase class I"/>
    <property type="match status" value="1"/>
</dbReference>
<evidence type="ECO:0000256" key="7">
    <source>
        <dbReference type="ARBA" id="ARBA00013188"/>
    </source>
</evidence>
<evidence type="ECO:0000256" key="12">
    <source>
        <dbReference type="PIRSR" id="PIRSR001461-2"/>
    </source>
</evidence>
<dbReference type="EMBL" id="LPVJ01000048">
    <property type="protein sequence ID" value="KUO95633.1"/>
    <property type="molecule type" value="Genomic_DNA"/>
</dbReference>
<dbReference type="Proteomes" id="UP000053557">
    <property type="component" value="Unassembled WGS sequence"/>
</dbReference>
<keyword evidence="8 10" id="KW-0479">Metal-binding</keyword>
<keyword evidence="10" id="KW-0119">Carbohydrate metabolism</keyword>
<dbReference type="GO" id="GO:0019323">
    <property type="term" value="P:pentose catabolic process"/>
    <property type="evidence" value="ECO:0007669"/>
    <property type="project" value="UniProtKB-UniRule"/>
</dbReference>
<comment type="cofactor">
    <cofactor evidence="5">
        <name>Fe(2+)</name>
        <dbReference type="ChEBI" id="CHEBI:29033"/>
    </cofactor>
</comment>
<feature type="binding site" evidence="10">
    <location>
        <begin position="155"/>
        <end position="157"/>
    </location>
    <ligand>
        <name>substrate</name>
    </ligand>
</feature>
<keyword evidence="9 10" id="KW-0413">Isomerase</keyword>
<sequence>MRLEEAQADWIHIDVMDGHFVPNLTFGPPVISAIRSCTALPFDVHLMIENPEREVAQYREAGADILTVHAEACRHLERTLTQIRQLGAKAGVALNPGTHESSIEYVGDVIDLVLLMTVNPGFGGQTFLPQVLRKIENVQKWLEKIGRTDVRIEVDGGITGETAKACVAAGASVLVAGSAIFRAPSFHAAVTDLRGF</sequence>